<accession>A0A817RR10</accession>
<evidence type="ECO:0000313" key="2">
    <source>
        <dbReference type="Proteomes" id="UP000663825"/>
    </source>
</evidence>
<reference evidence="1" key="1">
    <citation type="submission" date="2021-02" db="EMBL/GenBank/DDBJ databases">
        <authorList>
            <person name="Nowell W R."/>
        </authorList>
    </citation>
    <scope>NUCLEOTIDE SEQUENCE</scope>
</reference>
<proteinExistence type="predicted"/>
<dbReference type="AlphaFoldDB" id="A0A817RR10"/>
<comment type="caution">
    <text evidence="1">The sequence shown here is derived from an EMBL/GenBank/DDBJ whole genome shotgun (WGS) entry which is preliminary data.</text>
</comment>
<gene>
    <name evidence="1" type="ORF">TIS948_LOCUS16525</name>
</gene>
<dbReference type="Proteomes" id="UP000663825">
    <property type="component" value="Unassembled WGS sequence"/>
</dbReference>
<sequence>MIFAQCVGTNLDDHIGN</sequence>
<protein>
    <submittedName>
        <fullName evidence="1">Uncharacterized protein</fullName>
    </submittedName>
</protein>
<name>A0A817RR10_9BILA</name>
<dbReference type="EMBL" id="CAJNXB010002761">
    <property type="protein sequence ID" value="CAF3274623.1"/>
    <property type="molecule type" value="Genomic_DNA"/>
</dbReference>
<feature type="non-terminal residue" evidence="1">
    <location>
        <position position="17"/>
    </location>
</feature>
<organism evidence="1 2">
    <name type="scientific">Rotaria socialis</name>
    <dbReference type="NCBI Taxonomy" id="392032"/>
    <lineage>
        <taxon>Eukaryota</taxon>
        <taxon>Metazoa</taxon>
        <taxon>Spiralia</taxon>
        <taxon>Gnathifera</taxon>
        <taxon>Rotifera</taxon>
        <taxon>Eurotatoria</taxon>
        <taxon>Bdelloidea</taxon>
        <taxon>Philodinida</taxon>
        <taxon>Philodinidae</taxon>
        <taxon>Rotaria</taxon>
    </lineage>
</organism>
<evidence type="ECO:0000313" key="1">
    <source>
        <dbReference type="EMBL" id="CAF3274623.1"/>
    </source>
</evidence>